<dbReference type="EMBL" id="JAMKPW020000026">
    <property type="protein sequence ID" value="KAK8204607.1"/>
    <property type="molecule type" value="Genomic_DNA"/>
</dbReference>
<evidence type="ECO:0000313" key="2">
    <source>
        <dbReference type="Proteomes" id="UP001320706"/>
    </source>
</evidence>
<gene>
    <name evidence="1" type="ORF">M8818_005046</name>
</gene>
<keyword evidence="2" id="KW-1185">Reference proteome</keyword>
<name>A0ACC3SAH7_9PEZI</name>
<sequence>MSAHIHKHVQETMNASSGLGSEPAFDKPAAKLQFNLGRSNRNGNVFEAFDLPHSTKAFKGRPVTSFRIWTPLHQAVRRRHVFS</sequence>
<organism evidence="1 2">
    <name type="scientific">Zalaria obscura</name>
    <dbReference type="NCBI Taxonomy" id="2024903"/>
    <lineage>
        <taxon>Eukaryota</taxon>
        <taxon>Fungi</taxon>
        <taxon>Dikarya</taxon>
        <taxon>Ascomycota</taxon>
        <taxon>Pezizomycotina</taxon>
        <taxon>Dothideomycetes</taxon>
        <taxon>Dothideomycetidae</taxon>
        <taxon>Dothideales</taxon>
        <taxon>Zalariaceae</taxon>
        <taxon>Zalaria</taxon>
    </lineage>
</organism>
<comment type="caution">
    <text evidence="1">The sequence shown here is derived from an EMBL/GenBank/DDBJ whole genome shotgun (WGS) entry which is preliminary data.</text>
</comment>
<accession>A0ACC3SAH7</accession>
<dbReference type="Proteomes" id="UP001320706">
    <property type="component" value="Unassembled WGS sequence"/>
</dbReference>
<proteinExistence type="predicted"/>
<protein>
    <submittedName>
        <fullName evidence="1">Uncharacterized protein</fullName>
    </submittedName>
</protein>
<reference evidence="1" key="1">
    <citation type="submission" date="2024-02" db="EMBL/GenBank/DDBJ databases">
        <title>Metagenome Assembled Genome of Zalaria obscura JY119.</title>
        <authorList>
            <person name="Vighnesh L."/>
            <person name="Jagadeeshwari U."/>
            <person name="Venkata Ramana C."/>
            <person name="Sasikala C."/>
        </authorList>
    </citation>
    <scope>NUCLEOTIDE SEQUENCE</scope>
    <source>
        <strain evidence="1">JY119</strain>
    </source>
</reference>
<evidence type="ECO:0000313" key="1">
    <source>
        <dbReference type="EMBL" id="KAK8204607.1"/>
    </source>
</evidence>